<protein>
    <submittedName>
        <fullName evidence="6">RNA polymerase sigma-70 factor (ECF subfamily)</fullName>
    </submittedName>
</protein>
<dbReference type="GO" id="GO:0003677">
    <property type="term" value="F:DNA binding"/>
    <property type="evidence" value="ECO:0007669"/>
    <property type="project" value="InterPro"/>
</dbReference>
<comment type="caution">
    <text evidence="6">The sequence shown here is derived from an EMBL/GenBank/DDBJ whole genome shotgun (WGS) entry which is preliminary data.</text>
</comment>
<proteinExistence type="inferred from homology"/>
<keyword evidence="4" id="KW-0804">Transcription</keyword>
<evidence type="ECO:0000256" key="4">
    <source>
        <dbReference type="ARBA" id="ARBA00023163"/>
    </source>
</evidence>
<dbReference type="CDD" id="cd06171">
    <property type="entry name" value="Sigma70_r4"/>
    <property type="match status" value="1"/>
</dbReference>
<evidence type="ECO:0000256" key="3">
    <source>
        <dbReference type="ARBA" id="ARBA00023082"/>
    </source>
</evidence>
<comment type="similarity">
    <text evidence="1">Belongs to the sigma-70 factor family. ECF subfamily.</text>
</comment>
<dbReference type="GO" id="GO:0016987">
    <property type="term" value="F:sigma factor activity"/>
    <property type="evidence" value="ECO:0007669"/>
    <property type="project" value="UniProtKB-KW"/>
</dbReference>
<accession>A0A7X0PEA4</accession>
<dbReference type="InterPro" id="IPR036388">
    <property type="entry name" value="WH-like_DNA-bd_sf"/>
</dbReference>
<dbReference type="Gene3D" id="1.10.1740.10">
    <property type="match status" value="1"/>
</dbReference>
<dbReference type="InterPro" id="IPR039425">
    <property type="entry name" value="RNA_pol_sigma-70-like"/>
</dbReference>
<dbReference type="PANTHER" id="PTHR43133">
    <property type="entry name" value="RNA POLYMERASE ECF-TYPE SIGMA FACTO"/>
    <property type="match status" value="1"/>
</dbReference>
<evidence type="ECO:0000256" key="1">
    <source>
        <dbReference type="ARBA" id="ARBA00010641"/>
    </source>
</evidence>
<dbReference type="Pfam" id="PF08281">
    <property type="entry name" value="Sigma70_r4_2"/>
    <property type="match status" value="1"/>
</dbReference>
<evidence type="ECO:0000256" key="2">
    <source>
        <dbReference type="ARBA" id="ARBA00023015"/>
    </source>
</evidence>
<dbReference type="GO" id="GO:0006352">
    <property type="term" value="P:DNA-templated transcription initiation"/>
    <property type="evidence" value="ECO:0007669"/>
    <property type="project" value="InterPro"/>
</dbReference>
<gene>
    <name evidence="6" type="ORF">HNP48_002905</name>
</gene>
<dbReference type="Proteomes" id="UP000575083">
    <property type="component" value="Unassembled WGS sequence"/>
</dbReference>
<keyword evidence="2" id="KW-0805">Transcription regulation</keyword>
<evidence type="ECO:0000313" key="7">
    <source>
        <dbReference type="Proteomes" id="UP000575083"/>
    </source>
</evidence>
<dbReference type="Gene3D" id="1.10.10.10">
    <property type="entry name" value="Winged helix-like DNA-binding domain superfamily/Winged helix DNA-binding domain"/>
    <property type="match status" value="1"/>
</dbReference>
<dbReference type="PANTHER" id="PTHR43133:SF63">
    <property type="entry name" value="RNA POLYMERASE SIGMA FACTOR FECI-RELATED"/>
    <property type="match status" value="1"/>
</dbReference>
<dbReference type="NCBIfam" id="TIGR02937">
    <property type="entry name" value="sigma70-ECF"/>
    <property type="match status" value="1"/>
</dbReference>
<reference evidence="6 7" key="1">
    <citation type="submission" date="2020-08" db="EMBL/GenBank/DDBJ databases">
        <title>Functional genomics of gut bacteria from endangered species of beetles.</title>
        <authorList>
            <person name="Carlos-Shanley C."/>
        </authorList>
    </citation>
    <scope>NUCLEOTIDE SEQUENCE [LARGE SCALE GENOMIC DNA]</scope>
    <source>
        <strain evidence="6 7">S00198</strain>
    </source>
</reference>
<dbReference type="SUPFAM" id="SSF88659">
    <property type="entry name" value="Sigma3 and sigma4 domains of RNA polymerase sigma factors"/>
    <property type="match status" value="1"/>
</dbReference>
<evidence type="ECO:0000313" key="6">
    <source>
        <dbReference type="EMBL" id="MBB6560231.1"/>
    </source>
</evidence>
<dbReference type="InterPro" id="IPR013249">
    <property type="entry name" value="RNA_pol_sigma70_r4_t2"/>
</dbReference>
<keyword evidence="7" id="KW-1185">Reference proteome</keyword>
<keyword evidence="3" id="KW-0731">Sigma factor</keyword>
<sequence length="178" mass="19885">MLRDAPLSLLGALTHHYEELVAHVRRRFGDAGFAREVVHDVCLQVMEKPPATPVRVPLALLRRISHDLAVDRCRSEDAYRARIEAAALLPDPHSDAPDAARVLDAQRELRWLEEAIAALPPRCQTVFVMHKIHGMPHAEVALRLGISRKAVEKHLHAGMAACRAHLARARAPQWREAA</sequence>
<dbReference type="SUPFAM" id="SSF88946">
    <property type="entry name" value="Sigma2 domain of RNA polymerase sigma factors"/>
    <property type="match status" value="1"/>
</dbReference>
<dbReference type="InterPro" id="IPR014284">
    <property type="entry name" value="RNA_pol_sigma-70_dom"/>
</dbReference>
<dbReference type="AlphaFoldDB" id="A0A7X0PEA4"/>
<dbReference type="InterPro" id="IPR013324">
    <property type="entry name" value="RNA_pol_sigma_r3/r4-like"/>
</dbReference>
<feature type="domain" description="RNA polymerase sigma factor 70 region 4 type 2" evidence="5">
    <location>
        <begin position="110"/>
        <end position="162"/>
    </location>
</feature>
<dbReference type="InterPro" id="IPR013325">
    <property type="entry name" value="RNA_pol_sigma_r2"/>
</dbReference>
<dbReference type="RefSeq" id="WP_184858015.1">
    <property type="nucleotide sequence ID" value="NZ_JACHLK010000005.1"/>
</dbReference>
<evidence type="ECO:0000259" key="5">
    <source>
        <dbReference type="Pfam" id="PF08281"/>
    </source>
</evidence>
<name>A0A7X0PEA4_9BURK</name>
<organism evidence="6 7">
    <name type="scientific">Acidovorax soli</name>
    <dbReference type="NCBI Taxonomy" id="592050"/>
    <lineage>
        <taxon>Bacteria</taxon>
        <taxon>Pseudomonadati</taxon>
        <taxon>Pseudomonadota</taxon>
        <taxon>Betaproteobacteria</taxon>
        <taxon>Burkholderiales</taxon>
        <taxon>Comamonadaceae</taxon>
        <taxon>Acidovorax</taxon>
    </lineage>
</organism>
<dbReference type="EMBL" id="JACHLK010000005">
    <property type="protein sequence ID" value="MBB6560231.1"/>
    <property type="molecule type" value="Genomic_DNA"/>
</dbReference>